<dbReference type="STRING" id="4113.M0ZIR8"/>
<comment type="similarity">
    <text evidence="1 6">Belongs to the iron/ascorbate-dependent oxidoreductase family.</text>
</comment>
<dbReference type="Gene3D" id="2.60.120.330">
    <property type="entry name" value="B-lactam Antibiotic, Isopenicillin N Synthase, Chain"/>
    <property type="match status" value="3"/>
</dbReference>
<dbReference type="AlphaFoldDB" id="M0ZIR8"/>
<dbReference type="InterPro" id="IPR005123">
    <property type="entry name" value="Oxoglu/Fe-dep_dioxygenase_dom"/>
</dbReference>
<dbReference type="Gramene" id="PGSC0003DMT400001596">
    <property type="protein sequence ID" value="PGSC0003DMT400001596"/>
    <property type="gene ID" value="PGSC0003DMG401000594"/>
</dbReference>
<evidence type="ECO:0000256" key="1">
    <source>
        <dbReference type="ARBA" id="ARBA00008056"/>
    </source>
</evidence>
<organism evidence="8 9">
    <name type="scientific">Solanum tuberosum</name>
    <name type="common">Potato</name>
    <dbReference type="NCBI Taxonomy" id="4113"/>
    <lineage>
        <taxon>Eukaryota</taxon>
        <taxon>Viridiplantae</taxon>
        <taxon>Streptophyta</taxon>
        <taxon>Embryophyta</taxon>
        <taxon>Tracheophyta</taxon>
        <taxon>Spermatophyta</taxon>
        <taxon>Magnoliopsida</taxon>
        <taxon>eudicotyledons</taxon>
        <taxon>Gunneridae</taxon>
        <taxon>Pentapetalae</taxon>
        <taxon>asterids</taxon>
        <taxon>lamiids</taxon>
        <taxon>Solanales</taxon>
        <taxon>Solanaceae</taxon>
        <taxon>Solanoideae</taxon>
        <taxon>Solaneae</taxon>
        <taxon>Solanum</taxon>
    </lineage>
</organism>
<accession>M0ZIR8</accession>
<dbReference type="Pfam" id="PF14226">
    <property type="entry name" value="DIOX_N"/>
    <property type="match status" value="2"/>
</dbReference>
<dbReference type="SUPFAM" id="SSF51197">
    <property type="entry name" value="Clavaminate synthase-like"/>
    <property type="match status" value="2"/>
</dbReference>
<keyword evidence="2 6" id="KW-0479">Metal-binding</keyword>
<dbReference type="PANTHER" id="PTHR10209:SF731">
    <property type="entry name" value="FE2OG DIOXYGENASE DOMAIN-CONTAINING PROTEIN"/>
    <property type="match status" value="1"/>
</dbReference>
<dbReference type="GO" id="GO:0009805">
    <property type="term" value="P:coumarin biosynthetic process"/>
    <property type="evidence" value="ECO:0007669"/>
    <property type="project" value="UniProtKB-ARBA"/>
</dbReference>
<dbReference type="GO" id="GO:0002238">
    <property type="term" value="P:response to molecule of fungal origin"/>
    <property type="evidence" value="ECO:0007669"/>
    <property type="project" value="UniProtKB-ARBA"/>
</dbReference>
<dbReference type="PaxDb" id="4113-PGSC0003DMT400001596"/>
<keyword evidence="9" id="KW-1185">Reference proteome</keyword>
<keyword evidence="3" id="KW-0847">Vitamin C</keyword>
<dbReference type="EnsemblPlants" id="PGSC0003DMT400001596">
    <property type="protein sequence ID" value="PGSC0003DMT400001596"/>
    <property type="gene ID" value="PGSC0003DMG401000594"/>
</dbReference>
<evidence type="ECO:0000256" key="4">
    <source>
        <dbReference type="ARBA" id="ARBA00023002"/>
    </source>
</evidence>
<evidence type="ECO:0000259" key="7">
    <source>
        <dbReference type="PROSITE" id="PS51471"/>
    </source>
</evidence>
<evidence type="ECO:0000256" key="6">
    <source>
        <dbReference type="RuleBase" id="RU003682"/>
    </source>
</evidence>
<dbReference type="PROSITE" id="PS51471">
    <property type="entry name" value="FE2OG_OXY"/>
    <property type="match status" value="1"/>
</dbReference>
<dbReference type="InParanoid" id="M0ZIR8"/>
<dbReference type="InterPro" id="IPR027443">
    <property type="entry name" value="IPNS-like_sf"/>
</dbReference>
<keyword evidence="5 6" id="KW-0408">Iron</keyword>
<evidence type="ECO:0000256" key="5">
    <source>
        <dbReference type="ARBA" id="ARBA00023004"/>
    </source>
</evidence>
<reference evidence="8" key="2">
    <citation type="submission" date="2015-06" db="UniProtKB">
        <authorList>
            <consortium name="EnsemblPlants"/>
        </authorList>
    </citation>
    <scope>IDENTIFICATION</scope>
    <source>
        <strain evidence="8">DM1-3 516 R44</strain>
    </source>
</reference>
<proteinExistence type="inferred from homology"/>
<dbReference type="GO" id="GO:0016706">
    <property type="term" value="F:2-oxoglutarate-dependent dioxygenase activity"/>
    <property type="evidence" value="ECO:0007669"/>
    <property type="project" value="UniProtKB-ARBA"/>
</dbReference>
<dbReference type="GO" id="GO:0046872">
    <property type="term" value="F:metal ion binding"/>
    <property type="evidence" value="ECO:0007669"/>
    <property type="project" value="UniProtKB-KW"/>
</dbReference>
<dbReference type="Pfam" id="PF03171">
    <property type="entry name" value="2OG-FeII_Oxy"/>
    <property type="match status" value="1"/>
</dbReference>
<evidence type="ECO:0000313" key="8">
    <source>
        <dbReference type="EnsemblPlants" id="PGSC0003DMT400001596"/>
    </source>
</evidence>
<keyword evidence="4 6" id="KW-0560">Oxidoreductase</keyword>
<name>M0ZIR8_SOLTU</name>
<dbReference type="InterPro" id="IPR026992">
    <property type="entry name" value="DIOX_N"/>
</dbReference>
<dbReference type="HOGENOM" id="CLU_010119_16_3_1"/>
<reference evidence="9" key="1">
    <citation type="journal article" date="2011" name="Nature">
        <title>Genome sequence and analysis of the tuber crop potato.</title>
        <authorList>
            <consortium name="The Potato Genome Sequencing Consortium"/>
        </authorList>
    </citation>
    <scope>NUCLEOTIDE SEQUENCE [LARGE SCALE GENOMIC DNA]</scope>
    <source>
        <strain evidence="9">cv. DM1-3 516 R44</strain>
    </source>
</reference>
<feature type="domain" description="Fe2OG dioxygenase" evidence="7">
    <location>
        <begin position="152"/>
        <end position="382"/>
    </location>
</feature>
<dbReference type="GO" id="GO:0031418">
    <property type="term" value="F:L-ascorbic acid binding"/>
    <property type="evidence" value="ECO:0007669"/>
    <property type="project" value="UniProtKB-KW"/>
</dbReference>
<evidence type="ECO:0000313" key="9">
    <source>
        <dbReference type="Proteomes" id="UP000011115"/>
    </source>
</evidence>
<dbReference type="PANTHER" id="PTHR10209">
    <property type="entry name" value="OXIDOREDUCTASE, 2OG-FE II OXYGENASE FAMILY PROTEIN"/>
    <property type="match status" value="1"/>
</dbReference>
<evidence type="ECO:0000256" key="2">
    <source>
        <dbReference type="ARBA" id="ARBA00022723"/>
    </source>
</evidence>
<dbReference type="InterPro" id="IPR044861">
    <property type="entry name" value="IPNS-like_FE2OG_OXY"/>
</dbReference>
<sequence>MASFDIPTIDVSPFFSSEENEEGKKKATEQMKEACVNYGFFQIANHEIPLELLSRTMDMYKTFFASSDEEKLLVPNNYVKSTQNPAETYEHFVFRLSSSVVNVCPKNPPHFKELLEEMASHFKKLGVVLEGMISECLGLPPNFLTNYKNDESRDILIGLHYFPATENDNTGKQAHEDPGCFTVVYQDEIGGLEVHKNGHWIPIAPSKDKLVVNIGDVIQKSIVDFIFVYREVEKSLRVKRIKEINMASFDIPTIDVSPFIISEENEEGKKKAIEQMREACVNYGFFQIANHGIPLELLSRIMDMYKTFFASSDDEKLSAEVGGLQVHKDEQWIPIAPSKNKLVVNIGDVIQVLSNNKFKSATHRVIRPRESNRYSCAFFYNVQGDQWVEPLPQCTKEIGESPKYRGFLFKEYVQLRQRDETHPPARPEDQFNITHYSIF</sequence>
<dbReference type="Proteomes" id="UP000011115">
    <property type="component" value="Unassembled WGS sequence"/>
</dbReference>
<protein>
    <submittedName>
        <fullName evidence="8">Flavonol synthase/flavanone 3-hydroxylase</fullName>
    </submittedName>
</protein>
<dbReference type="eggNOG" id="KOG0143">
    <property type="taxonomic scope" value="Eukaryota"/>
</dbReference>
<evidence type="ECO:0000256" key="3">
    <source>
        <dbReference type="ARBA" id="ARBA00022896"/>
    </source>
</evidence>